<keyword evidence="6 13" id="KW-0812">Transmembrane</keyword>
<evidence type="ECO:0000256" key="4">
    <source>
        <dbReference type="ARBA" id="ARBA00021007"/>
    </source>
</evidence>
<keyword evidence="13" id="KW-0249">Electron transport</keyword>
<evidence type="ECO:0000256" key="1">
    <source>
        <dbReference type="ARBA" id="ARBA00003257"/>
    </source>
</evidence>
<organism evidence="14">
    <name type="scientific">Selaginella nipponica</name>
    <dbReference type="NCBI Taxonomy" id="872861"/>
    <lineage>
        <taxon>Eukaryota</taxon>
        <taxon>Viridiplantae</taxon>
        <taxon>Streptophyta</taxon>
        <taxon>Embryophyta</taxon>
        <taxon>Tracheophyta</taxon>
        <taxon>Lycopodiopsida</taxon>
        <taxon>Selaginellales</taxon>
        <taxon>Selaginellaceae</taxon>
        <taxon>Selaginella</taxon>
    </lineage>
</organism>
<dbReference type="GO" id="GO:0008137">
    <property type="term" value="F:NADH dehydrogenase (ubiquinone) activity"/>
    <property type="evidence" value="ECO:0007669"/>
    <property type="project" value="UniProtKB-UniRule"/>
</dbReference>
<comment type="similarity">
    <text evidence="3 13">Belongs to the complex I subunit 3 family.</text>
</comment>
<name>A0A7U3TGY6_9TRAC</name>
<dbReference type="GO" id="GO:0016651">
    <property type="term" value="F:oxidoreductase activity, acting on NAD(P)H"/>
    <property type="evidence" value="ECO:0007669"/>
    <property type="project" value="InterPro"/>
</dbReference>
<keyword evidence="5 13" id="KW-0813">Transport</keyword>
<sequence length="115" mass="13435">MEIAPIGLYVVISLLLSLILIGVSFLWAGSCPEKVSAYECGFDIPFDDARNRFEIRFYLVSILFIIFDLEVTFLFPWAISLRRIDLLGFWSMIVFLLILTIGFFYEWRKGALDWH</sequence>
<keyword evidence="13" id="KW-0679">Respiratory chain</keyword>
<evidence type="ECO:0000313" key="14">
    <source>
        <dbReference type="EMBL" id="QQO99817.1"/>
    </source>
</evidence>
<dbReference type="PANTHER" id="PTHR11058">
    <property type="entry name" value="NADH-UBIQUINONE OXIDOREDUCTASE CHAIN 3"/>
    <property type="match status" value="1"/>
</dbReference>
<keyword evidence="13 14" id="KW-0496">Mitochondrion</keyword>
<accession>A0A7U3TGY6</accession>
<gene>
    <name evidence="14" type="primary">nad3</name>
</gene>
<keyword evidence="8 13" id="KW-1133">Transmembrane helix</keyword>
<evidence type="ECO:0000256" key="5">
    <source>
        <dbReference type="ARBA" id="ARBA00022448"/>
    </source>
</evidence>
<dbReference type="EMBL" id="MN702914">
    <property type="protein sequence ID" value="QQO99817.1"/>
    <property type="molecule type" value="Genomic_DNA"/>
</dbReference>
<dbReference type="FunFam" id="1.20.58.1610:FF:000004">
    <property type="entry name" value="NADH-quinone oxidoreductase subunit A"/>
    <property type="match status" value="1"/>
</dbReference>
<evidence type="ECO:0000256" key="3">
    <source>
        <dbReference type="ARBA" id="ARBA00008472"/>
    </source>
</evidence>
<dbReference type="Gene3D" id="1.20.58.1610">
    <property type="entry name" value="NADH:ubiquinone/plastoquinone oxidoreductase, chain 3"/>
    <property type="match status" value="1"/>
</dbReference>
<evidence type="ECO:0000256" key="13">
    <source>
        <dbReference type="RuleBase" id="RU003640"/>
    </source>
</evidence>
<keyword evidence="9 13" id="KW-0520">NAD</keyword>
<keyword evidence="7 13" id="KW-1278">Translocase</keyword>
<evidence type="ECO:0000256" key="9">
    <source>
        <dbReference type="ARBA" id="ARBA00023027"/>
    </source>
</evidence>
<feature type="transmembrane region" description="Helical" evidence="13">
    <location>
        <begin position="57"/>
        <end position="80"/>
    </location>
</feature>
<dbReference type="EC" id="7.1.1.2" evidence="13"/>
<proteinExistence type="inferred from homology"/>
<dbReference type="InterPro" id="IPR000440">
    <property type="entry name" value="NADH_UbQ/plastoQ_OxRdtase_su3"/>
</dbReference>
<dbReference type="AlphaFoldDB" id="A0A7U3TGY6"/>
<evidence type="ECO:0000256" key="11">
    <source>
        <dbReference type="ARBA" id="ARBA00023136"/>
    </source>
</evidence>
<evidence type="ECO:0000256" key="7">
    <source>
        <dbReference type="ARBA" id="ARBA00022967"/>
    </source>
</evidence>
<evidence type="ECO:0000256" key="10">
    <source>
        <dbReference type="ARBA" id="ARBA00023075"/>
    </source>
</evidence>
<dbReference type="GO" id="GO:0030964">
    <property type="term" value="C:NADH dehydrogenase complex"/>
    <property type="evidence" value="ECO:0007669"/>
    <property type="project" value="TreeGrafter"/>
</dbReference>
<dbReference type="Pfam" id="PF00507">
    <property type="entry name" value="Oxidored_q4"/>
    <property type="match status" value="1"/>
</dbReference>
<dbReference type="HAMAP" id="MF_01394">
    <property type="entry name" value="NDH1_NuoA"/>
    <property type="match status" value="1"/>
</dbReference>
<dbReference type="PANTHER" id="PTHR11058:SF9">
    <property type="entry name" value="NADH-UBIQUINONE OXIDOREDUCTASE CHAIN 3"/>
    <property type="match status" value="1"/>
</dbReference>
<evidence type="ECO:0000256" key="6">
    <source>
        <dbReference type="ARBA" id="ARBA00022692"/>
    </source>
</evidence>
<comment type="function">
    <text evidence="1">Core subunit of the mitochondrial membrane respiratory chain NADH dehydrogenase (Complex I) that is believed to belong to the minimal assembly required for catalysis. Complex I functions in the transfer of electrons from NADH to the respiratory chain. The immediate electron acceptor for the enzyme is believed to be ubiquinone.</text>
</comment>
<feature type="transmembrane region" description="Helical" evidence="13">
    <location>
        <begin position="86"/>
        <end position="105"/>
    </location>
</feature>
<keyword evidence="11 13" id="KW-0472">Membrane</keyword>
<comment type="function">
    <text evidence="13">Core subunit of the mitochondrial membrane respiratory chain NADH dehydrogenase (Complex I) which catalyzes electron transfer from NADH through the respiratory chain, using ubiquinone as an electron acceptor. Essential for the catalytic activity of complex I.</text>
</comment>
<dbReference type="GO" id="GO:0031966">
    <property type="term" value="C:mitochondrial membrane"/>
    <property type="evidence" value="ECO:0007669"/>
    <property type="project" value="UniProtKB-SubCell"/>
</dbReference>
<dbReference type="InterPro" id="IPR038430">
    <property type="entry name" value="NDAH_ubi_oxred_su3_sf"/>
</dbReference>
<reference evidence="14" key="1">
    <citation type="submission" date="2019-11" db="EMBL/GenBank/DDBJ databases">
        <title>Convergent organelle genome evolution in Selaginellaceae with mitochondrial-like plastid genomes and a highly diverged mitochondrial genome.</title>
        <authorList>
            <person name="Kang J.-S."/>
            <person name="Wang Y.-R."/>
            <person name="Xiang Q.-P."/>
            <person name="Zhang X.-C."/>
        </authorList>
    </citation>
    <scope>NUCLEOTIDE SEQUENCE</scope>
    <source>
        <strain evidence="14">Contig 1</strain>
    </source>
</reference>
<comment type="subcellular location">
    <subcellularLocation>
        <location evidence="2 13">Mitochondrion membrane</location>
        <topology evidence="2 13">Multi-pass membrane protein</topology>
    </subcellularLocation>
</comment>
<geneLocation type="mitochondrion" evidence="14"/>
<feature type="transmembrane region" description="Helical" evidence="13">
    <location>
        <begin position="6"/>
        <end position="28"/>
    </location>
</feature>
<dbReference type="InterPro" id="IPR023043">
    <property type="entry name" value="NAD(P)H_OxRDtase_bac/plastid"/>
</dbReference>
<comment type="catalytic activity">
    <reaction evidence="12 13">
        <text>a ubiquinone + NADH + 5 H(+)(in) = a ubiquinol + NAD(+) + 4 H(+)(out)</text>
        <dbReference type="Rhea" id="RHEA:29091"/>
        <dbReference type="Rhea" id="RHEA-COMP:9565"/>
        <dbReference type="Rhea" id="RHEA-COMP:9566"/>
        <dbReference type="ChEBI" id="CHEBI:15378"/>
        <dbReference type="ChEBI" id="CHEBI:16389"/>
        <dbReference type="ChEBI" id="CHEBI:17976"/>
        <dbReference type="ChEBI" id="CHEBI:57540"/>
        <dbReference type="ChEBI" id="CHEBI:57945"/>
        <dbReference type="EC" id="7.1.1.2"/>
    </reaction>
</comment>
<protein>
    <recommendedName>
        <fullName evidence="4 13">NADH-ubiquinone oxidoreductase chain 3</fullName>
        <ecNumber evidence="13">7.1.1.2</ecNumber>
    </recommendedName>
</protein>
<keyword evidence="10 13" id="KW-0830">Ubiquinone</keyword>
<evidence type="ECO:0000256" key="8">
    <source>
        <dbReference type="ARBA" id="ARBA00022989"/>
    </source>
</evidence>
<evidence type="ECO:0000256" key="2">
    <source>
        <dbReference type="ARBA" id="ARBA00004225"/>
    </source>
</evidence>
<evidence type="ECO:0000256" key="12">
    <source>
        <dbReference type="ARBA" id="ARBA00049551"/>
    </source>
</evidence>